<dbReference type="OrthoDB" id="4537983at2"/>
<name>A0A1T3NSB8_9ACTN</name>
<dbReference type="InterPro" id="IPR053714">
    <property type="entry name" value="Iso_Racemase_Enz_sf"/>
</dbReference>
<dbReference type="PIRSF" id="PIRSF015736">
    <property type="entry name" value="MI"/>
    <property type="match status" value="1"/>
</dbReference>
<dbReference type="InterPro" id="IPR026286">
    <property type="entry name" value="MaiA/AMDase"/>
</dbReference>
<evidence type="ECO:0000313" key="1">
    <source>
        <dbReference type="EMBL" id="OPC79635.1"/>
    </source>
</evidence>
<dbReference type="Gene3D" id="3.40.50.12500">
    <property type="match status" value="1"/>
</dbReference>
<organism evidence="1 2">
    <name type="scientific">Embleya scabrispora</name>
    <dbReference type="NCBI Taxonomy" id="159449"/>
    <lineage>
        <taxon>Bacteria</taxon>
        <taxon>Bacillati</taxon>
        <taxon>Actinomycetota</taxon>
        <taxon>Actinomycetes</taxon>
        <taxon>Kitasatosporales</taxon>
        <taxon>Streptomycetaceae</taxon>
        <taxon>Embleya</taxon>
    </lineage>
</organism>
<dbReference type="STRING" id="159449.B4N89_00555"/>
<accession>A0A1T3NSB8</accession>
<comment type="caution">
    <text evidence="1">The sequence shown here is derived from an EMBL/GenBank/DDBJ whole genome shotgun (WGS) entry which is preliminary data.</text>
</comment>
<dbReference type="PANTHER" id="PTHR40267:SF1">
    <property type="entry name" value="BLR3294 PROTEIN"/>
    <property type="match status" value="1"/>
</dbReference>
<reference evidence="1 2" key="1">
    <citation type="submission" date="2017-03" db="EMBL/GenBank/DDBJ databases">
        <title>Draft genome sequence of Streptomyces scabrisporus NF3, endophyte isolated from Amphipterygium adstringens.</title>
        <authorList>
            <person name="Vazquez M."/>
            <person name="Ceapa C.D."/>
            <person name="Rodriguez Luna D."/>
            <person name="Sanchez Esquivel S."/>
        </authorList>
    </citation>
    <scope>NUCLEOTIDE SEQUENCE [LARGE SCALE GENOMIC DNA]</scope>
    <source>
        <strain evidence="1 2">NF3</strain>
    </source>
</reference>
<evidence type="ECO:0000313" key="2">
    <source>
        <dbReference type="Proteomes" id="UP000190037"/>
    </source>
</evidence>
<dbReference type="AlphaFoldDB" id="A0A1T3NSB8"/>
<dbReference type="Proteomes" id="UP000190037">
    <property type="component" value="Unassembled WGS sequence"/>
</dbReference>
<sequence length="247" mass="26607">MTNAVGPRAVFGVVVPSTNTVVEHDYWKAGVDGVAFRAGSMHITDPAIADDRDFEALLVQIRASIDTAVRDVLTAEPDRLVMGMSAETFWGGVAGNAAFERRLRERTGLPVTTGAASCRAALKELGCRRIVVFSPYQPIADREVGRFFTEAGFDVAAITGLRCPTAMDIARVPDERLRDVVAELDAPDVDAVVQVGTNLSFVALAGELEAELGKPVIAINTATLWHALREHGIDDRFPDAGVLLREH</sequence>
<dbReference type="RefSeq" id="WP_078973899.1">
    <property type="nucleotide sequence ID" value="NZ_MWQN01000001.1"/>
</dbReference>
<protein>
    <submittedName>
        <fullName evidence="1">Arylmalonate decarboxylase</fullName>
    </submittedName>
</protein>
<gene>
    <name evidence="1" type="ORF">B4N89_00555</name>
</gene>
<proteinExistence type="predicted"/>
<keyword evidence="2" id="KW-1185">Reference proteome</keyword>
<dbReference type="EMBL" id="MWQN01000001">
    <property type="protein sequence ID" value="OPC79635.1"/>
    <property type="molecule type" value="Genomic_DNA"/>
</dbReference>
<dbReference type="Pfam" id="PF17645">
    <property type="entry name" value="Amdase"/>
    <property type="match status" value="1"/>
</dbReference>
<dbReference type="PANTHER" id="PTHR40267">
    <property type="entry name" value="BLR3294 PROTEIN"/>
    <property type="match status" value="1"/>
</dbReference>